<sequence>MQCYIGEYVAGISSSEVVPFFACHKLVLGTCRNGTTLDVRNPQHIPSNRNNRVPVLSGAIA</sequence>
<comment type="caution">
    <text evidence="2">The sequence shown here is derived from an EMBL/GenBank/DDBJ whole genome shotgun (WGS) entry which is preliminary data.</text>
</comment>
<accession>A0AAW3WBM6</accession>
<feature type="compositionally biased region" description="Polar residues" evidence="1">
    <location>
        <begin position="42"/>
        <end position="51"/>
    </location>
</feature>
<evidence type="ECO:0000313" key="3">
    <source>
        <dbReference type="Proteomes" id="UP001194098"/>
    </source>
</evidence>
<dbReference type="AlphaFoldDB" id="A0AAW3WBM6"/>
<feature type="region of interest" description="Disordered" evidence="1">
    <location>
        <begin position="42"/>
        <end position="61"/>
    </location>
</feature>
<protein>
    <submittedName>
        <fullName evidence="2">Uncharacterized protein</fullName>
    </submittedName>
</protein>
<name>A0AAW3WBM6_CLOBE</name>
<proteinExistence type="predicted"/>
<organism evidence="2 3">
    <name type="scientific">Clostridium beijerinckii</name>
    <name type="common">Clostridium MP</name>
    <dbReference type="NCBI Taxonomy" id="1520"/>
    <lineage>
        <taxon>Bacteria</taxon>
        <taxon>Bacillati</taxon>
        <taxon>Bacillota</taxon>
        <taxon>Clostridia</taxon>
        <taxon>Eubacteriales</taxon>
        <taxon>Clostridiaceae</taxon>
        <taxon>Clostridium</taxon>
    </lineage>
</organism>
<dbReference type="Proteomes" id="UP001194098">
    <property type="component" value="Unassembled WGS sequence"/>
</dbReference>
<reference evidence="2" key="1">
    <citation type="submission" date="2020-04" db="EMBL/GenBank/DDBJ databases">
        <authorList>
            <person name="Brown S."/>
        </authorList>
    </citation>
    <scope>NUCLEOTIDE SEQUENCE</scope>
    <source>
        <strain evidence="2">DJ015</strain>
    </source>
</reference>
<reference evidence="2" key="2">
    <citation type="journal article" date="2022" name="Nat. Biotechnol.">
        <title>Carbon-negative production of acetone and isopropanol by gas fermentation at industrial pilot scale.</title>
        <authorList>
            <person name="Liew F.E."/>
            <person name="Nogle R."/>
            <person name="Abdalla T."/>
            <person name="Rasor B.J."/>
            <person name="Canter C."/>
            <person name="Jensen R.O."/>
            <person name="Wang L."/>
            <person name="Strutz J."/>
            <person name="Chirania P."/>
            <person name="De Tissera S."/>
            <person name="Mueller A.P."/>
            <person name="Ruan Z."/>
            <person name="Gao A."/>
            <person name="Tran L."/>
            <person name="Engle N.L."/>
            <person name="Bromley J.C."/>
            <person name="Daniell J."/>
            <person name="Conrado R."/>
            <person name="Tschaplinski T.J."/>
            <person name="Giannone R.J."/>
            <person name="Hettich R.L."/>
            <person name="Karim A.S."/>
            <person name="Simpson S.D."/>
            <person name="Brown S.D."/>
            <person name="Leang C."/>
            <person name="Jewett M.C."/>
            <person name="Kopke M."/>
        </authorList>
    </citation>
    <scope>NUCLEOTIDE SEQUENCE</scope>
    <source>
        <strain evidence="2">DJ015</strain>
    </source>
</reference>
<evidence type="ECO:0000256" key="1">
    <source>
        <dbReference type="SAM" id="MobiDB-lite"/>
    </source>
</evidence>
<dbReference type="RefSeq" id="WP_171780426.1">
    <property type="nucleotide sequence ID" value="NZ_JABAGV010000048.1"/>
</dbReference>
<gene>
    <name evidence="2" type="ORF">HGI39_16670</name>
</gene>
<evidence type="ECO:0000313" key="2">
    <source>
        <dbReference type="EMBL" id="MBC2476306.1"/>
    </source>
</evidence>
<dbReference type="EMBL" id="JABAGV010000048">
    <property type="protein sequence ID" value="MBC2476306.1"/>
    <property type="molecule type" value="Genomic_DNA"/>
</dbReference>